<dbReference type="EMBL" id="ANFO01000167">
    <property type="protein sequence ID" value="KGQ11844.1"/>
    <property type="molecule type" value="Genomic_DNA"/>
</dbReference>
<dbReference type="Proteomes" id="UP000030106">
    <property type="component" value="Unassembled WGS sequence"/>
</dbReference>
<dbReference type="HOGENOM" id="CLU_010595_2_1_1"/>
<dbReference type="STRING" id="1245745.A0A0A2WFC7"/>
<protein>
    <recommendedName>
        <fullName evidence="1">Methyltransferase domain-containing protein</fullName>
    </recommendedName>
</protein>
<dbReference type="eggNOG" id="ENOG502STQS">
    <property type="taxonomic scope" value="Eukaryota"/>
</dbReference>
<sequence length="301" mass="32988">MAATTTERGYHNTSSSYVLPNDAIEQDRLDAQADAIVAMIGGDPFLAYNRHFTSASKAVDIGCGTGVATIQLAALLPSAKVVGVDITPVPAPAISAASPRLQWETGNILDVDIEKQTDSLSQSALAPNSVDYFFGRMLFLGINDWRKYFQVASLALQDQGIIEHQDLDWNFYRVGTDECLSDDWKWHALLMTAVKKAGLSDASGSNAASFMEMAGLKVITAQKFEFSFVPSPKTPNSQAMGRYVQAKLMPNYPELMRKLLGLLNITNDEMEQLINDALRDLSSEEGIHQKYTVTIARKSIT</sequence>
<evidence type="ECO:0000259" key="1">
    <source>
        <dbReference type="Pfam" id="PF13847"/>
    </source>
</evidence>
<feature type="domain" description="Methyltransferase" evidence="1">
    <location>
        <begin position="54"/>
        <end position="168"/>
    </location>
</feature>
<evidence type="ECO:0000313" key="2">
    <source>
        <dbReference type="EMBL" id="KGQ11844.1"/>
    </source>
</evidence>
<dbReference type="CDD" id="cd02440">
    <property type="entry name" value="AdoMet_MTases"/>
    <property type="match status" value="1"/>
</dbReference>
<evidence type="ECO:0000313" key="3">
    <source>
        <dbReference type="Proteomes" id="UP000030106"/>
    </source>
</evidence>
<dbReference type="InterPro" id="IPR029063">
    <property type="entry name" value="SAM-dependent_MTases_sf"/>
</dbReference>
<dbReference type="Gene3D" id="3.40.50.150">
    <property type="entry name" value="Vaccinia Virus protein VP39"/>
    <property type="match status" value="1"/>
</dbReference>
<dbReference type="Pfam" id="PF13847">
    <property type="entry name" value="Methyltransf_31"/>
    <property type="match status" value="1"/>
</dbReference>
<dbReference type="InterPro" id="IPR025714">
    <property type="entry name" value="Methyltranfer_dom"/>
</dbReference>
<comment type="caution">
    <text evidence="2">The sequence shown here is derived from an EMBL/GenBank/DDBJ whole genome shotgun (WGS) entry which is preliminary data.</text>
</comment>
<proteinExistence type="predicted"/>
<accession>A0A0A2WFC7</accession>
<gene>
    <name evidence="2" type="ORF">BBAD15_g2410</name>
</gene>
<dbReference type="AlphaFoldDB" id="A0A0A2WFC7"/>
<dbReference type="SUPFAM" id="SSF53335">
    <property type="entry name" value="S-adenosyl-L-methionine-dependent methyltransferases"/>
    <property type="match status" value="1"/>
</dbReference>
<organism evidence="2 3">
    <name type="scientific">Beauveria bassiana D1-5</name>
    <dbReference type="NCBI Taxonomy" id="1245745"/>
    <lineage>
        <taxon>Eukaryota</taxon>
        <taxon>Fungi</taxon>
        <taxon>Dikarya</taxon>
        <taxon>Ascomycota</taxon>
        <taxon>Pezizomycotina</taxon>
        <taxon>Sordariomycetes</taxon>
        <taxon>Hypocreomycetidae</taxon>
        <taxon>Hypocreales</taxon>
        <taxon>Cordycipitaceae</taxon>
        <taxon>Beauveria</taxon>
    </lineage>
</organism>
<name>A0A0A2WFC7_BEABA</name>
<reference evidence="2 3" key="1">
    <citation type="submission" date="2012-10" db="EMBL/GenBank/DDBJ databases">
        <title>Genome sequencing and analysis of entomopathogenic fungi Beauveria bassiana D1-5.</title>
        <authorList>
            <person name="Li Q."/>
            <person name="Wang L."/>
            <person name="Zhang Z."/>
            <person name="Wang Q."/>
            <person name="Ren J."/>
            <person name="Wang M."/>
            <person name="Xu W."/>
            <person name="Wang J."/>
            <person name="Lu Y."/>
            <person name="Du Q."/>
            <person name="Sun Z."/>
        </authorList>
    </citation>
    <scope>NUCLEOTIDE SEQUENCE [LARGE SCALE GENOMIC DNA]</scope>
    <source>
        <strain evidence="2 3">D1-5</strain>
    </source>
</reference>